<organism evidence="10 11">
    <name type="scientific">Pedobacter fastidiosus</name>
    <dbReference type="NCBI Taxonomy" id="2765361"/>
    <lineage>
        <taxon>Bacteria</taxon>
        <taxon>Pseudomonadati</taxon>
        <taxon>Bacteroidota</taxon>
        <taxon>Sphingobacteriia</taxon>
        <taxon>Sphingobacteriales</taxon>
        <taxon>Sphingobacteriaceae</taxon>
        <taxon>Pedobacter</taxon>
    </lineage>
</organism>
<comment type="function">
    <text evidence="8">Toxic component of a toxin-antitoxin (TA) system. An RNase.</text>
</comment>
<dbReference type="Gene3D" id="3.40.50.1010">
    <property type="entry name" value="5'-nuclease"/>
    <property type="match status" value="1"/>
</dbReference>
<keyword evidence="6 8" id="KW-0460">Magnesium</keyword>
<feature type="binding site" evidence="8">
    <location>
        <position position="4"/>
    </location>
    <ligand>
        <name>Mg(2+)</name>
        <dbReference type="ChEBI" id="CHEBI:18420"/>
    </ligand>
</feature>
<dbReference type="InterPro" id="IPR029060">
    <property type="entry name" value="PIN-like_dom_sf"/>
</dbReference>
<dbReference type="InterPro" id="IPR050556">
    <property type="entry name" value="Type_II_TA_system_RNase"/>
</dbReference>
<keyword evidence="2 8" id="KW-1277">Toxin-antitoxin system</keyword>
<comment type="similarity">
    <text evidence="7 8">Belongs to the PINc/VapC protein family.</text>
</comment>
<evidence type="ECO:0000256" key="4">
    <source>
        <dbReference type="ARBA" id="ARBA00022723"/>
    </source>
</evidence>
<dbReference type="PANTHER" id="PTHR33653">
    <property type="entry name" value="RIBONUCLEASE VAPC2"/>
    <property type="match status" value="1"/>
</dbReference>
<evidence type="ECO:0000313" key="10">
    <source>
        <dbReference type="EMBL" id="MBC6110677.1"/>
    </source>
</evidence>
<evidence type="ECO:0000256" key="8">
    <source>
        <dbReference type="HAMAP-Rule" id="MF_00265"/>
    </source>
</evidence>
<dbReference type="Proteomes" id="UP000652755">
    <property type="component" value="Unassembled WGS sequence"/>
</dbReference>
<dbReference type="Pfam" id="PF01850">
    <property type="entry name" value="PIN"/>
    <property type="match status" value="1"/>
</dbReference>
<dbReference type="EMBL" id="JACRYL010000007">
    <property type="protein sequence ID" value="MBC6110677.1"/>
    <property type="molecule type" value="Genomic_DNA"/>
</dbReference>
<feature type="domain" description="PIN" evidence="9">
    <location>
        <begin position="1"/>
        <end position="119"/>
    </location>
</feature>
<sequence length="123" mass="14277">MVVDTGIFIEHLRAKDKFKTSLYLIPENTQLFISSVSLYELYMGATTIEKENDILLLTEDLEVLSFTDSVSIKAAQIYHELRTSNRMIEFRDIFIAATCIMYKLPILTLNQKHFKRIKGLEIL</sequence>
<evidence type="ECO:0000256" key="7">
    <source>
        <dbReference type="ARBA" id="ARBA00038093"/>
    </source>
</evidence>
<evidence type="ECO:0000313" key="11">
    <source>
        <dbReference type="Proteomes" id="UP000652755"/>
    </source>
</evidence>
<keyword evidence="3 8" id="KW-0540">Nuclease</keyword>
<dbReference type="SUPFAM" id="SSF88723">
    <property type="entry name" value="PIN domain-like"/>
    <property type="match status" value="1"/>
</dbReference>
<gene>
    <name evidence="8" type="primary">vapC</name>
    <name evidence="10" type="ORF">H7U22_09580</name>
</gene>
<dbReference type="InterPro" id="IPR022907">
    <property type="entry name" value="VapC_family"/>
</dbReference>
<feature type="binding site" evidence="8">
    <location>
        <position position="92"/>
    </location>
    <ligand>
        <name>Mg(2+)</name>
        <dbReference type="ChEBI" id="CHEBI:18420"/>
    </ligand>
</feature>
<comment type="caution">
    <text evidence="10">The sequence shown here is derived from an EMBL/GenBank/DDBJ whole genome shotgun (WGS) entry which is preliminary data.</text>
</comment>
<dbReference type="PANTHER" id="PTHR33653:SF1">
    <property type="entry name" value="RIBONUCLEASE VAPC2"/>
    <property type="match status" value="1"/>
</dbReference>
<accession>A0ABR7KSD3</accession>
<dbReference type="HAMAP" id="MF_00265">
    <property type="entry name" value="VapC_Nob1"/>
    <property type="match status" value="1"/>
</dbReference>
<evidence type="ECO:0000256" key="5">
    <source>
        <dbReference type="ARBA" id="ARBA00022801"/>
    </source>
</evidence>
<dbReference type="RefSeq" id="WP_187071145.1">
    <property type="nucleotide sequence ID" value="NZ_JACRYL010000007.1"/>
</dbReference>
<protein>
    <recommendedName>
        <fullName evidence="8">Ribonuclease VapC</fullName>
        <shortName evidence="8">RNase VapC</shortName>
        <ecNumber evidence="8">3.1.-.-</ecNumber>
    </recommendedName>
    <alternativeName>
        <fullName evidence="8">Toxin VapC</fullName>
    </alternativeName>
</protein>
<keyword evidence="11" id="KW-1185">Reference proteome</keyword>
<evidence type="ECO:0000256" key="6">
    <source>
        <dbReference type="ARBA" id="ARBA00022842"/>
    </source>
</evidence>
<evidence type="ECO:0000256" key="2">
    <source>
        <dbReference type="ARBA" id="ARBA00022649"/>
    </source>
</evidence>
<dbReference type="CDD" id="cd09881">
    <property type="entry name" value="PIN_VapC4-5_FitB-like"/>
    <property type="match status" value="1"/>
</dbReference>
<proteinExistence type="inferred from homology"/>
<evidence type="ECO:0000256" key="1">
    <source>
        <dbReference type="ARBA" id="ARBA00001946"/>
    </source>
</evidence>
<keyword evidence="5 8" id="KW-0378">Hydrolase</keyword>
<dbReference type="InterPro" id="IPR002716">
    <property type="entry name" value="PIN_dom"/>
</dbReference>
<evidence type="ECO:0000259" key="9">
    <source>
        <dbReference type="Pfam" id="PF01850"/>
    </source>
</evidence>
<dbReference type="EC" id="3.1.-.-" evidence="8"/>
<name>A0ABR7KSD3_9SPHI</name>
<reference evidence="10 11" key="1">
    <citation type="submission" date="2020-08" db="EMBL/GenBank/DDBJ databases">
        <authorList>
            <person name="Sun Q."/>
            <person name="Inoue M."/>
        </authorList>
    </citation>
    <scope>NUCLEOTIDE SEQUENCE [LARGE SCALE GENOMIC DNA]</scope>
    <source>
        <strain evidence="10 11">CCM 8938</strain>
    </source>
</reference>
<comment type="cofactor">
    <cofactor evidence="1 8">
        <name>Mg(2+)</name>
        <dbReference type="ChEBI" id="CHEBI:18420"/>
    </cofactor>
</comment>
<keyword evidence="8" id="KW-0800">Toxin</keyword>
<keyword evidence="4 8" id="KW-0479">Metal-binding</keyword>
<evidence type="ECO:0000256" key="3">
    <source>
        <dbReference type="ARBA" id="ARBA00022722"/>
    </source>
</evidence>